<organism evidence="1 2">
    <name type="scientific">Nosema bombycis (strain CQ1 / CVCC 102059)</name>
    <name type="common">Microsporidian parasite</name>
    <name type="synonym">Pebrine of silkworm</name>
    <dbReference type="NCBI Taxonomy" id="578461"/>
    <lineage>
        <taxon>Eukaryota</taxon>
        <taxon>Fungi</taxon>
        <taxon>Fungi incertae sedis</taxon>
        <taxon>Microsporidia</taxon>
        <taxon>Nosematidae</taxon>
        <taxon>Nosema</taxon>
    </lineage>
</organism>
<proteinExistence type="predicted"/>
<reference evidence="1 2" key="1">
    <citation type="journal article" date="2013" name="BMC Genomics">
        <title>Comparative genomics of parasitic silkworm microsporidia reveal an association between genome expansion and host adaptation.</title>
        <authorList>
            <person name="Pan G."/>
            <person name="Xu J."/>
            <person name="Li T."/>
            <person name="Xia Q."/>
            <person name="Liu S.L."/>
            <person name="Zhang G."/>
            <person name="Li S."/>
            <person name="Li C."/>
            <person name="Liu H."/>
            <person name="Yang L."/>
            <person name="Liu T."/>
            <person name="Zhang X."/>
            <person name="Wu Z."/>
            <person name="Fan W."/>
            <person name="Dang X."/>
            <person name="Xiang H."/>
            <person name="Tao M."/>
            <person name="Li Y."/>
            <person name="Hu J."/>
            <person name="Li Z."/>
            <person name="Lin L."/>
            <person name="Luo J."/>
            <person name="Geng L."/>
            <person name="Wang L."/>
            <person name="Long M."/>
            <person name="Wan Y."/>
            <person name="He N."/>
            <person name="Zhang Z."/>
            <person name="Lu C."/>
            <person name="Keeling P.J."/>
            <person name="Wang J."/>
            <person name="Xiang Z."/>
            <person name="Zhou Z."/>
        </authorList>
    </citation>
    <scope>NUCLEOTIDE SEQUENCE [LARGE SCALE GENOMIC DNA]</scope>
    <source>
        <strain evidence="2">CQ1 / CVCC 102059</strain>
    </source>
</reference>
<sequence>MEAKKDVCRFIRTKQTDKLLEISNECVNFHLNKKEQKSFKNIFMALFLVFLARNNSSNIEIVELFDLVLRKSLKALENDLDKLDKILIGEFLANLNQNFVGVMNLNPEAIFDFLIQCMKKKCKIEISSKLLTFSVMQKMMENENGRDKIVEHVLVSLNELSGGRSNLRSRFLLLCYEKGWFSLPMEEVFTLLIDQTEDQYQCFEDMMINLSCKMRECTTSLLFVLNFIKFFIENKNEKGFSVFLRLYKEIVNFYLNAALKEDSSLCKKYFDLDRISDVYKYHTRKAFLFCLEILTKKAHLKRTHVARSLLKMNLGKIISFQRKKILKIAKGLIKSEHESIFEVGIVIISKLKEALLIEVLESLTDIQKKKIIFSHFNSSKSEIVYHLYLELLLSENTRDIEFVIKDKQTLSKVFYTFQTKEVSKYLDLEDLKVKDIYSAELALWYSKYHPDKIDNIQLSSFFFNSAEDFKVSKNINFYVKLIGILNNVHTFLSVSLKRKVITVFKDLLFYAPYTKEIGGFLSKVGCNKFAIASKTDYLLVVLAACDHPNFKNAFLESQWSSLKERALVYILSHQPEYGLNYKWKLIEILQGNDTLTRLDLLRFLNETFLSSFPEKFGDDLANFYFSFVDENQEIFFELIRRGCKINLENRENDSKIDLMDKSVSLQTSHLIYTALRNKCLLPEKAIPIFLACSPTIPGDIFQFENVILNNLNLILKMRNPNDDFLFDLFKKTKAKTIFIKNLILEPATSQTIHRLFSQILKFNRKKFEKVISEKVREFQMTAEDEKLIEFQNQK</sequence>
<dbReference type="Proteomes" id="UP000016927">
    <property type="component" value="Unassembled WGS sequence"/>
</dbReference>
<protein>
    <submittedName>
        <fullName evidence="1">Uncharacterized protein</fullName>
    </submittedName>
</protein>
<dbReference type="AlphaFoldDB" id="R0KS80"/>
<name>R0KS80_NOSB1</name>
<evidence type="ECO:0000313" key="1">
    <source>
        <dbReference type="EMBL" id="EOB13626.1"/>
    </source>
</evidence>
<dbReference type="OrthoDB" id="2191581at2759"/>
<accession>R0KS80</accession>
<dbReference type="OMA" id="GCKINLE"/>
<gene>
    <name evidence="1" type="ORF">NBO_64g0008</name>
</gene>
<evidence type="ECO:0000313" key="2">
    <source>
        <dbReference type="Proteomes" id="UP000016927"/>
    </source>
</evidence>
<dbReference type="EMBL" id="KB908972">
    <property type="protein sequence ID" value="EOB13626.1"/>
    <property type="molecule type" value="Genomic_DNA"/>
</dbReference>
<dbReference type="HOGENOM" id="CLU_349845_0_0_1"/>
<dbReference type="VEuPathDB" id="MicrosporidiaDB:NBO_64g0008"/>
<keyword evidence="2" id="KW-1185">Reference proteome</keyword>